<organism evidence="3 5">
    <name type="scientific">Schizosaccharomyces japonicus (strain yFS275 / FY16936)</name>
    <name type="common">Fission yeast</name>
    <dbReference type="NCBI Taxonomy" id="402676"/>
    <lineage>
        <taxon>Eukaryota</taxon>
        <taxon>Fungi</taxon>
        <taxon>Dikarya</taxon>
        <taxon>Ascomycota</taxon>
        <taxon>Taphrinomycotina</taxon>
        <taxon>Schizosaccharomycetes</taxon>
        <taxon>Schizosaccharomycetales</taxon>
        <taxon>Schizosaccharomycetaceae</taxon>
        <taxon>Schizosaccharomyces</taxon>
    </lineage>
</organism>
<evidence type="ECO:0000313" key="3">
    <source>
        <dbReference type="EMBL" id="EEB08130.1"/>
    </source>
</evidence>
<dbReference type="GeneID" id="7052433"/>
<dbReference type="VEuPathDB" id="FungiDB:SJAG_03264"/>
<proteinExistence type="predicted"/>
<reference evidence="3 5" key="1">
    <citation type="journal article" date="2011" name="Science">
        <title>Comparative functional genomics of the fission yeasts.</title>
        <authorList>
            <person name="Rhind N."/>
            <person name="Chen Z."/>
            <person name="Yassour M."/>
            <person name="Thompson D.A."/>
            <person name="Haas B.J."/>
            <person name="Habib N."/>
            <person name="Wapinski I."/>
            <person name="Roy S."/>
            <person name="Lin M.F."/>
            <person name="Heiman D.I."/>
            <person name="Young S.K."/>
            <person name="Furuya K."/>
            <person name="Guo Y."/>
            <person name="Pidoux A."/>
            <person name="Chen H.M."/>
            <person name="Robbertse B."/>
            <person name="Goldberg J.M."/>
            <person name="Aoki K."/>
            <person name="Bayne E.H."/>
            <person name="Berlin A.M."/>
            <person name="Desjardins C.A."/>
            <person name="Dobbs E."/>
            <person name="Dukaj L."/>
            <person name="Fan L."/>
            <person name="FitzGerald M.G."/>
            <person name="French C."/>
            <person name="Gujja S."/>
            <person name="Hansen K."/>
            <person name="Keifenheim D."/>
            <person name="Levin J.Z."/>
            <person name="Mosher R.A."/>
            <person name="Mueller C.A."/>
            <person name="Pfiffner J."/>
            <person name="Priest M."/>
            <person name="Russ C."/>
            <person name="Smialowska A."/>
            <person name="Swoboda P."/>
            <person name="Sykes S.M."/>
            <person name="Vaughn M."/>
            <person name="Vengrova S."/>
            <person name="Yoder R."/>
            <person name="Zeng Q."/>
            <person name="Allshire R."/>
            <person name="Baulcombe D."/>
            <person name="Birren B.W."/>
            <person name="Brown W."/>
            <person name="Ekwall K."/>
            <person name="Kellis M."/>
            <person name="Leatherwood J."/>
            <person name="Levin H."/>
            <person name="Margalit H."/>
            <person name="Martienssen R."/>
            <person name="Nieduszynski C.A."/>
            <person name="Spatafora J.W."/>
            <person name="Friedman N."/>
            <person name="Dalgaard J.Z."/>
            <person name="Baumann P."/>
            <person name="Niki H."/>
            <person name="Regev A."/>
            <person name="Nusbaum C."/>
        </authorList>
    </citation>
    <scope>NUCLEOTIDE SEQUENCE [LARGE SCALE GENOMIC DNA]</scope>
    <source>
        <strain evidence="5">yFS275 / FY16936</strain>
    </source>
</reference>
<dbReference type="OrthoDB" id="5368635at2759"/>
<feature type="compositionally biased region" description="Polar residues" evidence="2">
    <location>
        <begin position="383"/>
        <end position="396"/>
    </location>
</feature>
<dbReference type="HOGENOM" id="CLU_590727_0_0_1"/>
<keyword evidence="5" id="KW-1185">Reference proteome</keyword>
<dbReference type="JaponicusDB" id="SJAG_03264">
    <property type="gene designation" value="mto2"/>
</dbReference>
<feature type="compositionally biased region" description="Polar residues" evidence="2">
    <location>
        <begin position="437"/>
        <end position="447"/>
    </location>
</feature>
<accession>B6K3S3</accession>
<dbReference type="STRING" id="402676.B6K3S3"/>
<keyword evidence="1" id="KW-0175">Coiled coil</keyword>
<feature type="compositionally biased region" description="Basic and acidic residues" evidence="2">
    <location>
        <begin position="367"/>
        <end position="380"/>
    </location>
</feature>
<sequence length="463" mass="50939">MSRLSFSPKKQLDADPFLDYEASTGLSERSHRTVGSFLHDSVSENVNEEPRTPFFGPNSSSFQAQSIFSPNSTFQGKSQQNLRPSSQRRGKFLFQHARSETTNVYGRFASSSPTRPRQLDLALTMNDNNSDTALERATQQLSLTSPQPQVRSRELEHTVPNPATNEFIFRELRSLRERLGQVEAELARTRMEATTTLTRASLSSPVPAQKLQLALQRLASHHPPDDVLKPLERAARNALLLTQTSPGPTVDALCRSLTETCLGLVQECLNARMLADESQTPRLPGPNGEEEMSGYATITAASTGESGRNSYSFPVPTTAFTAPTLTNTNNNNNSNNEGLGRFSNAHTIMTTPRSQRIIPPTSSPLSDRVKTPVLRDRDGDQMPASSRFQSKISLSPNRELRASPVSPRSPPFHRKRFSKTASSNVLVTPANAYAQPPTHSAQSSPTRFSLIDKVLSGHRDSLS</sequence>
<dbReference type="Proteomes" id="UP000001744">
    <property type="component" value="Unassembled WGS sequence"/>
</dbReference>
<feature type="compositionally biased region" description="Polar residues" evidence="2">
    <location>
        <begin position="344"/>
        <end position="354"/>
    </location>
</feature>
<evidence type="ECO:0000313" key="5">
    <source>
        <dbReference type="Proteomes" id="UP000001744"/>
    </source>
</evidence>
<dbReference type="RefSeq" id="XP_002174423.1">
    <property type="nucleotide sequence ID" value="XM_002174387.1"/>
</dbReference>
<feature type="region of interest" description="Disordered" evidence="2">
    <location>
        <begin position="322"/>
        <end position="448"/>
    </location>
</feature>
<feature type="compositionally biased region" description="Low complexity" evidence="2">
    <location>
        <begin position="322"/>
        <end position="336"/>
    </location>
</feature>
<feature type="coiled-coil region" evidence="1">
    <location>
        <begin position="165"/>
        <end position="192"/>
    </location>
</feature>
<protein>
    <submittedName>
        <fullName evidence="3">MT organizer Mto2</fullName>
    </submittedName>
</protein>
<evidence type="ECO:0000313" key="4">
    <source>
        <dbReference type="JaponicusDB" id="SJAG_03264"/>
    </source>
</evidence>
<evidence type="ECO:0000256" key="2">
    <source>
        <dbReference type="SAM" id="MobiDB-lite"/>
    </source>
</evidence>
<dbReference type="EMBL" id="KE651167">
    <property type="protein sequence ID" value="EEB08130.1"/>
    <property type="molecule type" value="Genomic_DNA"/>
</dbReference>
<gene>
    <name evidence="4" type="primary">mto2</name>
    <name evidence="3" type="ORF">SJAG_03264</name>
</gene>
<dbReference type="AlphaFoldDB" id="B6K3S3"/>
<name>B6K3S3_SCHJY</name>
<evidence type="ECO:0000256" key="1">
    <source>
        <dbReference type="SAM" id="Coils"/>
    </source>
</evidence>